<dbReference type="SUPFAM" id="SSF47729">
    <property type="entry name" value="IHF-like DNA-binding proteins"/>
    <property type="match status" value="1"/>
</dbReference>
<dbReference type="GO" id="GO:0030527">
    <property type="term" value="F:structural constituent of chromatin"/>
    <property type="evidence" value="ECO:0007669"/>
    <property type="project" value="InterPro"/>
</dbReference>
<comment type="similarity">
    <text evidence="1 4">Belongs to the bacterial histone-like protein family.</text>
</comment>
<dbReference type="GO" id="GO:0030261">
    <property type="term" value="P:chromosome condensation"/>
    <property type="evidence" value="ECO:0007669"/>
    <property type="project" value="UniProtKB-KW"/>
</dbReference>
<evidence type="ECO:0000256" key="2">
    <source>
        <dbReference type="ARBA" id="ARBA00023067"/>
    </source>
</evidence>
<accession>A0AB35U3F5</accession>
<dbReference type="CDD" id="cd13831">
    <property type="entry name" value="HU"/>
    <property type="match status" value="1"/>
</dbReference>
<comment type="caution">
    <text evidence="5">The sequence shown here is derived from an EMBL/GenBank/DDBJ whole genome shotgun (WGS) entry which is preliminary data.</text>
</comment>
<evidence type="ECO:0000313" key="5">
    <source>
        <dbReference type="EMBL" id="MDX8420020.1"/>
    </source>
</evidence>
<name>A0AB35U3F5_9FIRM</name>
<keyword evidence="6" id="KW-1185">Reference proteome</keyword>
<dbReference type="InterPro" id="IPR010992">
    <property type="entry name" value="IHF-like_DNA-bd_dom_sf"/>
</dbReference>
<dbReference type="Gene3D" id="4.10.520.10">
    <property type="entry name" value="IHF-like DNA-binding proteins"/>
    <property type="match status" value="1"/>
</dbReference>
<evidence type="ECO:0000256" key="1">
    <source>
        <dbReference type="ARBA" id="ARBA00010529"/>
    </source>
</evidence>
<dbReference type="Pfam" id="PF00216">
    <property type="entry name" value="Bac_DNA_binding"/>
    <property type="match status" value="1"/>
</dbReference>
<dbReference type="RefSeq" id="WP_108775221.1">
    <property type="nucleotide sequence ID" value="NZ_JALBUR010000019.1"/>
</dbReference>
<organism evidence="5 6">
    <name type="scientific">Grylomicrobium aquisgranensis</name>
    <dbReference type="NCBI Taxonomy" id="2926318"/>
    <lineage>
        <taxon>Bacteria</taxon>
        <taxon>Bacillati</taxon>
        <taxon>Bacillota</taxon>
        <taxon>Erysipelotrichia</taxon>
        <taxon>Erysipelotrichales</taxon>
        <taxon>Erysipelotrichaceae</taxon>
        <taxon>Grylomicrobium</taxon>
    </lineage>
</organism>
<keyword evidence="3 5" id="KW-0238">DNA-binding</keyword>
<evidence type="ECO:0000256" key="3">
    <source>
        <dbReference type="ARBA" id="ARBA00023125"/>
    </source>
</evidence>
<evidence type="ECO:0000313" key="6">
    <source>
        <dbReference type="Proteomes" id="UP001286174"/>
    </source>
</evidence>
<dbReference type="PROSITE" id="PS00045">
    <property type="entry name" value="HISTONE_LIKE"/>
    <property type="match status" value="1"/>
</dbReference>
<dbReference type="PRINTS" id="PR01727">
    <property type="entry name" value="DNABINDINGHU"/>
</dbReference>
<dbReference type="PANTHER" id="PTHR33175">
    <property type="entry name" value="DNA-BINDING PROTEIN HU"/>
    <property type="match status" value="1"/>
</dbReference>
<keyword evidence="2" id="KW-0226">DNA condensation</keyword>
<proteinExistence type="inferred from homology"/>
<reference evidence="5 6" key="1">
    <citation type="submission" date="2022-03" db="EMBL/GenBank/DDBJ databases">
        <title>Novel taxa within the pig intestine.</title>
        <authorList>
            <person name="Wylensek D."/>
            <person name="Bishof K."/>
            <person name="Afrizal A."/>
            <person name="Clavel T."/>
        </authorList>
    </citation>
    <scope>NUCLEOTIDE SEQUENCE [LARGE SCALE GENOMIC DNA]</scope>
    <source>
        <strain evidence="5 6">CLA-KB-P133</strain>
    </source>
</reference>
<gene>
    <name evidence="5" type="ORF">MOZ60_07915</name>
</gene>
<dbReference type="InterPro" id="IPR000119">
    <property type="entry name" value="Hist_DNA-bd"/>
</dbReference>
<dbReference type="SMART" id="SM00411">
    <property type="entry name" value="BHL"/>
    <property type="match status" value="1"/>
</dbReference>
<dbReference type="EMBL" id="JALBUR010000019">
    <property type="protein sequence ID" value="MDX8420020.1"/>
    <property type="molecule type" value="Genomic_DNA"/>
</dbReference>
<dbReference type="AlphaFoldDB" id="A0AB35U3F5"/>
<dbReference type="PANTHER" id="PTHR33175:SF3">
    <property type="entry name" value="DNA-BINDING PROTEIN HU-BETA"/>
    <property type="match status" value="1"/>
</dbReference>
<dbReference type="GO" id="GO:0003677">
    <property type="term" value="F:DNA binding"/>
    <property type="evidence" value="ECO:0007669"/>
    <property type="project" value="UniProtKB-KW"/>
</dbReference>
<sequence>MAKGIFTATKKDVADKVAEAAGLTKKQAADAVTAAFDAIAETLKDGGEVSISGFGKFEVAERAARQGVNPATGEKIEIAASKAPKFKAAKALKDIVK</sequence>
<dbReference type="InterPro" id="IPR020816">
    <property type="entry name" value="Histone-like_DNA-bd_CS"/>
</dbReference>
<dbReference type="Proteomes" id="UP001286174">
    <property type="component" value="Unassembled WGS sequence"/>
</dbReference>
<protein>
    <submittedName>
        <fullName evidence="5">HU family DNA-binding protein</fullName>
    </submittedName>
</protein>
<evidence type="ECO:0000256" key="4">
    <source>
        <dbReference type="RuleBase" id="RU003939"/>
    </source>
</evidence>